<dbReference type="PROSITE" id="PS00269">
    <property type="entry name" value="DEFENSIN"/>
    <property type="match status" value="1"/>
</dbReference>
<keyword evidence="5 10" id="KW-0732">Signal</keyword>
<dbReference type="GO" id="GO:0031012">
    <property type="term" value="C:extracellular matrix"/>
    <property type="evidence" value="ECO:0007669"/>
    <property type="project" value="TreeGrafter"/>
</dbReference>
<dbReference type="PANTHER" id="PTHR11876">
    <property type="entry name" value="ALPHA-DEFENSIN 1"/>
    <property type="match status" value="1"/>
</dbReference>
<keyword evidence="3" id="KW-0964">Secreted</keyword>
<dbReference type="GO" id="GO:0050829">
    <property type="term" value="P:defense response to Gram-negative bacterium"/>
    <property type="evidence" value="ECO:0007669"/>
    <property type="project" value="TreeGrafter"/>
</dbReference>
<reference evidence="13" key="1">
    <citation type="submission" date="2025-08" db="UniProtKB">
        <authorList>
            <consortium name="RefSeq"/>
        </authorList>
    </citation>
    <scope>IDENTIFICATION</scope>
</reference>
<evidence type="ECO:0000256" key="9">
    <source>
        <dbReference type="SAM" id="MobiDB-lite"/>
    </source>
</evidence>
<evidence type="ECO:0000313" key="13">
    <source>
        <dbReference type="RefSeq" id="XP_007956062.1"/>
    </source>
</evidence>
<dbReference type="RefSeq" id="XP_007956062.1">
    <property type="nucleotide sequence ID" value="XM_007957871.1"/>
</dbReference>
<dbReference type="InterPro" id="IPR006081">
    <property type="entry name" value="Alpha-defensin_C"/>
</dbReference>
<evidence type="ECO:0000313" key="12">
    <source>
        <dbReference type="Proteomes" id="UP000694850"/>
    </source>
</evidence>
<keyword evidence="12" id="KW-1185">Reference proteome</keyword>
<dbReference type="GO" id="GO:0019731">
    <property type="term" value="P:antibacterial humoral response"/>
    <property type="evidence" value="ECO:0007669"/>
    <property type="project" value="TreeGrafter"/>
</dbReference>
<gene>
    <name evidence="13" type="primary">LOC103211895</name>
</gene>
<evidence type="ECO:0000256" key="2">
    <source>
        <dbReference type="ARBA" id="ARBA00006519"/>
    </source>
</evidence>
<dbReference type="InterPro" id="IPR006080">
    <property type="entry name" value="Beta/alpha-defensin_C"/>
</dbReference>
<keyword evidence="6" id="KW-0211">Defensin</keyword>
<proteinExistence type="inferred from homology"/>
<dbReference type="PANTHER" id="PTHR11876:SF28">
    <property type="entry name" value="ALPHA-DEFENSIN 1"/>
    <property type="match status" value="1"/>
</dbReference>
<dbReference type="GeneID" id="103211895"/>
<dbReference type="AlphaFoldDB" id="A0A8B7B906"/>
<evidence type="ECO:0000259" key="11">
    <source>
        <dbReference type="PROSITE" id="PS00269"/>
    </source>
</evidence>
<comment type="subcellular location">
    <subcellularLocation>
        <location evidence="1">Secreted</location>
    </subcellularLocation>
</comment>
<feature type="compositionally biased region" description="Acidic residues" evidence="9">
    <location>
        <begin position="27"/>
        <end position="41"/>
    </location>
</feature>
<dbReference type="SUPFAM" id="SSF57392">
    <property type="entry name" value="Defensin-like"/>
    <property type="match status" value="1"/>
</dbReference>
<dbReference type="GO" id="GO:0050830">
    <property type="term" value="P:defense response to Gram-positive bacterium"/>
    <property type="evidence" value="ECO:0007669"/>
    <property type="project" value="TreeGrafter"/>
</dbReference>
<evidence type="ECO:0000256" key="4">
    <source>
        <dbReference type="ARBA" id="ARBA00022529"/>
    </source>
</evidence>
<evidence type="ECO:0000256" key="10">
    <source>
        <dbReference type="SAM" id="SignalP"/>
    </source>
</evidence>
<feature type="region of interest" description="Disordered" evidence="9">
    <location>
        <begin position="23"/>
        <end position="44"/>
    </location>
</feature>
<feature type="signal peptide" evidence="10">
    <location>
        <begin position="1"/>
        <end position="19"/>
    </location>
</feature>
<sequence>MRTLTLLAAILLLALQVQAEPLRQTDDEIPAQDEPGAEDQDIAISYAGDKRSAPDAPGLKTHTTCYCRRRLCHIGERLSGSCTLSGIRYTLCCR</sequence>
<keyword evidence="4" id="KW-0929">Antimicrobial</keyword>
<dbReference type="Pfam" id="PF00879">
    <property type="entry name" value="Defensin_propep"/>
    <property type="match status" value="1"/>
</dbReference>
<feature type="chain" id="PRO_5034397833" evidence="10">
    <location>
        <begin position="20"/>
        <end position="94"/>
    </location>
</feature>
<name>A0A8B7B906_ORYAF</name>
<dbReference type="Pfam" id="PF00323">
    <property type="entry name" value="Defensin_1"/>
    <property type="match status" value="1"/>
</dbReference>
<dbReference type="GO" id="GO:0071222">
    <property type="term" value="P:cellular response to lipopolysaccharide"/>
    <property type="evidence" value="ECO:0007669"/>
    <property type="project" value="TreeGrafter"/>
</dbReference>
<dbReference type="GO" id="GO:0002227">
    <property type="term" value="P:innate immune response in mucosa"/>
    <property type="evidence" value="ECO:0007669"/>
    <property type="project" value="TreeGrafter"/>
</dbReference>
<dbReference type="OrthoDB" id="9837636at2759"/>
<evidence type="ECO:0000256" key="5">
    <source>
        <dbReference type="ARBA" id="ARBA00022729"/>
    </source>
</evidence>
<feature type="domain" description="Mammalian defensins" evidence="11">
    <location>
        <begin position="65"/>
        <end position="93"/>
    </location>
</feature>
<dbReference type="InterPro" id="IPR016327">
    <property type="entry name" value="Alpha-defensin"/>
</dbReference>
<evidence type="ECO:0000256" key="1">
    <source>
        <dbReference type="ARBA" id="ARBA00004613"/>
    </source>
</evidence>
<keyword evidence="7" id="KW-0044">Antibiotic</keyword>
<dbReference type="Proteomes" id="UP000694850">
    <property type="component" value="Unplaced"/>
</dbReference>
<organism evidence="12 13">
    <name type="scientific">Orycteropus afer afer</name>
    <dbReference type="NCBI Taxonomy" id="1230840"/>
    <lineage>
        <taxon>Eukaryota</taxon>
        <taxon>Metazoa</taxon>
        <taxon>Chordata</taxon>
        <taxon>Craniata</taxon>
        <taxon>Vertebrata</taxon>
        <taxon>Euteleostomi</taxon>
        <taxon>Mammalia</taxon>
        <taxon>Eutheria</taxon>
        <taxon>Afrotheria</taxon>
        <taxon>Tubulidentata</taxon>
        <taxon>Orycteropodidae</taxon>
        <taxon>Orycteropus</taxon>
    </lineage>
</organism>
<dbReference type="InterPro" id="IPR002366">
    <property type="entry name" value="Alpha-defensin_N"/>
</dbReference>
<dbReference type="GO" id="GO:0051673">
    <property type="term" value="P:disruption of plasma membrane integrity in another organism"/>
    <property type="evidence" value="ECO:0007669"/>
    <property type="project" value="TreeGrafter"/>
</dbReference>
<accession>A0A8B7B906</accession>
<evidence type="ECO:0000256" key="8">
    <source>
        <dbReference type="ARBA" id="ARBA00023157"/>
    </source>
</evidence>
<comment type="similarity">
    <text evidence="2">Belongs to the alpha-defensin family.</text>
</comment>
<evidence type="ECO:0000256" key="3">
    <source>
        <dbReference type="ARBA" id="ARBA00022525"/>
    </source>
</evidence>
<evidence type="ECO:0000256" key="7">
    <source>
        <dbReference type="ARBA" id="ARBA00023022"/>
    </source>
</evidence>
<dbReference type="PIRSF" id="PIRSF001875">
    <property type="entry name" value="Alpha-defensin"/>
    <property type="match status" value="1"/>
</dbReference>
<dbReference type="GO" id="GO:0061844">
    <property type="term" value="P:antimicrobial humoral immune response mediated by antimicrobial peptide"/>
    <property type="evidence" value="ECO:0007669"/>
    <property type="project" value="TreeGrafter"/>
</dbReference>
<protein>
    <submittedName>
        <fullName evidence="13">Alpha-defensin 1-like</fullName>
    </submittedName>
</protein>
<dbReference type="GO" id="GO:0005615">
    <property type="term" value="C:extracellular space"/>
    <property type="evidence" value="ECO:0007669"/>
    <property type="project" value="InterPro"/>
</dbReference>
<keyword evidence="8" id="KW-1015">Disulfide bond</keyword>
<dbReference type="SMART" id="SM01418">
    <property type="entry name" value="Defensin_propep"/>
    <property type="match status" value="1"/>
</dbReference>
<evidence type="ECO:0000256" key="6">
    <source>
        <dbReference type="ARBA" id="ARBA00022940"/>
    </source>
</evidence>
<dbReference type="SMART" id="SM00048">
    <property type="entry name" value="DEFSN"/>
    <property type="match status" value="1"/>
</dbReference>